<dbReference type="SUPFAM" id="SSF48371">
    <property type="entry name" value="ARM repeat"/>
    <property type="match status" value="1"/>
</dbReference>
<proteinExistence type="predicted"/>
<evidence type="ECO:0000313" key="1">
    <source>
        <dbReference type="EMBL" id="VAW99778.1"/>
    </source>
</evidence>
<gene>
    <name evidence="1" type="ORF">MNBD_GAMMA21-2335</name>
</gene>
<dbReference type="Gene3D" id="1.25.10.10">
    <property type="entry name" value="Leucine-rich Repeat Variant"/>
    <property type="match status" value="1"/>
</dbReference>
<evidence type="ECO:0008006" key="2">
    <source>
        <dbReference type="Google" id="ProtNLM"/>
    </source>
</evidence>
<accession>A0A3B1A208</accession>
<dbReference type="InterPro" id="IPR011989">
    <property type="entry name" value="ARM-like"/>
</dbReference>
<sequence>MNRIVILINRFMYALLISAYITIANAAPTVVENPSAYRAEKVKATEIFVDTNKLKSERIKAYPRLGYPDEKTFERLVQIGLDKNEDDQIRLLALQRARYDLKYFDAVLKILDDVNDGGELLNAGLINDISRRTTFRHSAEIRQRLQHALRDRLKDTRAQVRLAAYYALVPTHDVVSISNLVESLRTGNNIPIPIHNAIELLDVDGSAKHIVTIRPYLNNQDPKIQAQAARALAIDAKSRKQIIALVTNLESPQVVRENAIRALAREDEEFFSYALKLLSNKGNSPDIRLATMRASMGRINYHKVSSQLQVTFTRVVKNLSEEKGLKTQKGVDLTAEARHLFLHMRKRVPAVRKSIGG</sequence>
<name>A0A3B1A208_9ZZZZ</name>
<dbReference type="AlphaFoldDB" id="A0A3B1A208"/>
<reference evidence="1" key="1">
    <citation type="submission" date="2018-06" db="EMBL/GenBank/DDBJ databases">
        <authorList>
            <person name="Zhirakovskaya E."/>
        </authorList>
    </citation>
    <scope>NUCLEOTIDE SEQUENCE</scope>
</reference>
<protein>
    <recommendedName>
        <fullName evidence="2">HEAT repeat domain-containing protein</fullName>
    </recommendedName>
</protein>
<dbReference type="InterPro" id="IPR016024">
    <property type="entry name" value="ARM-type_fold"/>
</dbReference>
<organism evidence="1">
    <name type="scientific">hydrothermal vent metagenome</name>
    <dbReference type="NCBI Taxonomy" id="652676"/>
    <lineage>
        <taxon>unclassified sequences</taxon>
        <taxon>metagenomes</taxon>
        <taxon>ecological metagenomes</taxon>
    </lineage>
</organism>
<dbReference type="EMBL" id="UOFR01000070">
    <property type="protein sequence ID" value="VAW99778.1"/>
    <property type="molecule type" value="Genomic_DNA"/>
</dbReference>